<dbReference type="EMBL" id="LFYR01000585">
    <property type="protein sequence ID" value="KMZ73415.1"/>
    <property type="molecule type" value="Genomic_DNA"/>
</dbReference>
<feature type="region of interest" description="Disordered" evidence="1">
    <location>
        <begin position="140"/>
        <end position="166"/>
    </location>
</feature>
<comment type="caution">
    <text evidence="2">The sequence shown here is derived from an EMBL/GenBank/DDBJ whole genome shotgun (WGS) entry which is preliminary data.</text>
</comment>
<name>A0A0K9PYV0_ZOSMR</name>
<evidence type="ECO:0000313" key="2">
    <source>
        <dbReference type="EMBL" id="KMZ73415.1"/>
    </source>
</evidence>
<dbReference type="Proteomes" id="UP000036987">
    <property type="component" value="Unassembled WGS sequence"/>
</dbReference>
<reference evidence="3" key="1">
    <citation type="journal article" date="2016" name="Nature">
        <title>The genome of the seagrass Zostera marina reveals angiosperm adaptation to the sea.</title>
        <authorList>
            <person name="Olsen J.L."/>
            <person name="Rouze P."/>
            <person name="Verhelst B."/>
            <person name="Lin Y.-C."/>
            <person name="Bayer T."/>
            <person name="Collen J."/>
            <person name="Dattolo E."/>
            <person name="De Paoli E."/>
            <person name="Dittami S."/>
            <person name="Maumus F."/>
            <person name="Michel G."/>
            <person name="Kersting A."/>
            <person name="Lauritano C."/>
            <person name="Lohaus R."/>
            <person name="Toepel M."/>
            <person name="Tonon T."/>
            <person name="Vanneste K."/>
            <person name="Amirebrahimi M."/>
            <person name="Brakel J."/>
            <person name="Bostroem C."/>
            <person name="Chovatia M."/>
            <person name="Grimwood J."/>
            <person name="Jenkins J.W."/>
            <person name="Jueterbock A."/>
            <person name="Mraz A."/>
            <person name="Stam W.T."/>
            <person name="Tice H."/>
            <person name="Bornberg-Bauer E."/>
            <person name="Green P.J."/>
            <person name="Pearson G.A."/>
            <person name="Procaccini G."/>
            <person name="Duarte C.M."/>
            <person name="Schmutz J."/>
            <person name="Reusch T.B.H."/>
            <person name="Van de Peer Y."/>
        </authorList>
    </citation>
    <scope>NUCLEOTIDE SEQUENCE [LARGE SCALE GENOMIC DNA]</scope>
    <source>
        <strain evidence="3">cv. Finnish</strain>
    </source>
</reference>
<evidence type="ECO:0000256" key="1">
    <source>
        <dbReference type="SAM" id="MobiDB-lite"/>
    </source>
</evidence>
<evidence type="ECO:0000313" key="3">
    <source>
        <dbReference type="Proteomes" id="UP000036987"/>
    </source>
</evidence>
<dbReference type="OrthoDB" id="10071381at2759"/>
<dbReference type="AlphaFoldDB" id="A0A0K9PYV0"/>
<organism evidence="2 3">
    <name type="scientific">Zostera marina</name>
    <name type="common">Eelgrass</name>
    <dbReference type="NCBI Taxonomy" id="29655"/>
    <lineage>
        <taxon>Eukaryota</taxon>
        <taxon>Viridiplantae</taxon>
        <taxon>Streptophyta</taxon>
        <taxon>Embryophyta</taxon>
        <taxon>Tracheophyta</taxon>
        <taxon>Spermatophyta</taxon>
        <taxon>Magnoliopsida</taxon>
        <taxon>Liliopsida</taxon>
        <taxon>Zosteraceae</taxon>
        <taxon>Zostera</taxon>
    </lineage>
</organism>
<dbReference type="STRING" id="29655.A0A0K9PYV0"/>
<keyword evidence="3" id="KW-1185">Reference proteome</keyword>
<proteinExistence type="predicted"/>
<feature type="compositionally biased region" description="Basic residues" evidence="1">
    <location>
        <begin position="157"/>
        <end position="166"/>
    </location>
</feature>
<sequence length="166" mass="19005">MFYSHQLLARNAPLGQICEEILNPSGPMALQLSGILIRTHLSCGVATLPKSKMPQPVLVPDSGTKTYAWLQQLDELEDECIKISYNSSQSIHQHHQADHQNITILDEMDSFLPTENDLYNRFETFDIFGDNKELQFTQDERKDEFMINPTPPSQKGSKIRTKTRKE</sequence>
<gene>
    <name evidence="2" type="ORF">ZOSMA_14G01830</name>
</gene>
<accession>A0A0K9PYV0</accession>
<protein>
    <submittedName>
        <fullName evidence="2">Uncharacterized protein</fullName>
    </submittedName>
</protein>